<accession>A0A2I1HAK6</accession>
<name>A0A2I1HAK6_9GLOM</name>
<feature type="region of interest" description="Disordered" evidence="1">
    <location>
        <begin position="376"/>
        <end position="426"/>
    </location>
</feature>
<evidence type="ECO:0000313" key="3">
    <source>
        <dbReference type="Proteomes" id="UP000234323"/>
    </source>
</evidence>
<protein>
    <submittedName>
        <fullName evidence="2">Uncharacterized protein</fullName>
    </submittedName>
</protein>
<dbReference type="EMBL" id="LLXI01002002">
    <property type="protein sequence ID" value="PKY55908.1"/>
    <property type="molecule type" value="Genomic_DNA"/>
</dbReference>
<feature type="region of interest" description="Disordered" evidence="1">
    <location>
        <begin position="159"/>
        <end position="186"/>
    </location>
</feature>
<feature type="compositionally biased region" description="Low complexity" evidence="1">
    <location>
        <begin position="166"/>
        <end position="184"/>
    </location>
</feature>
<proteinExistence type="predicted"/>
<feature type="region of interest" description="Disordered" evidence="1">
    <location>
        <begin position="107"/>
        <end position="130"/>
    </location>
</feature>
<dbReference type="VEuPathDB" id="FungiDB:FUN_000144"/>
<feature type="compositionally biased region" description="Basic and acidic residues" evidence="1">
    <location>
        <begin position="376"/>
        <end position="391"/>
    </location>
</feature>
<sequence>MGNNKKKSKKQSSYIPTQEFVDKFTQDLIYTARSVLAGLEYHPTDFTEKVLKPKVPGGDLVKPSSYSDKEPHGPLTSEVFYGIISVARAKARQQLDSLSSRYQNSLPLLAKNQQPQQGKKGKQKDQSNQHVLIETYANPVIDEPMNIDESADPNIAASQLNQEGNSGSTQSTPSTTTPISTSPPNVITQSEEINKKSKITRLILPNNVIHDTQKGQVRTIMIYDIPTAWSHDVILNKLKSWGQVLEISFKPQHKYQSVWTKMILRLIIDTEFVMRTWSQKLDDFSVRWYPGHWKLKDRKERERFQAKILIPPDSTDNDIKNYWNGMSFEDFVLKKLKTKSGTMITDKGQRYVIVYFESQKDLHAAMEISQPWKMTESHSLHIKRTKSDKDKKKNLKSPKGKKAEPKGSTSSIKSRDKSKKHTKTNDDTRSWLKLILNLLS</sequence>
<evidence type="ECO:0000313" key="2">
    <source>
        <dbReference type="EMBL" id="PKY55908.1"/>
    </source>
</evidence>
<keyword evidence="3" id="KW-1185">Reference proteome</keyword>
<evidence type="ECO:0000256" key="1">
    <source>
        <dbReference type="SAM" id="MobiDB-lite"/>
    </source>
</evidence>
<reference evidence="2 3" key="1">
    <citation type="submission" date="2015-10" db="EMBL/GenBank/DDBJ databases">
        <title>Genome analyses suggest a sexual origin of heterokaryosis in a supposedly ancient asexual fungus.</title>
        <authorList>
            <person name="Ropars J."/>
            <person name="Sedzielewska K."/>
            <person name="Noel J."/>
            <person name="Charron P."/>
            <person name="Farinelli L."/>
            <person name="Marton T."/>
            <person name="Kruger M."/>
            <person name="Pelin A."/>
            <person name="Brachmann A."/>
            <person name="Corradi N."/>
        </authorList>
    </citation>
    <scope>NUCLEOTIDE SEQUENCE [LARGE SCALE GENOMIC DNA]</scope>
    <source>
        <strain evidence="2 3">A4</strain>
    </source>
</reference>
<gene>
    <name evidence="2" type="ORF">RhiirA4_475747</name>
</gene>
<dbReference type="VEuPathDB" id="FungiDB:RhiirA1_476395"/>
<dbReference type="Proteomes" id="UP000234323">
    <property type="component" value="Unassembled WGS sequence"/>
</dbReference>
<dbReference type="VEuPathDB" id="FungiDB:RhiirFUN_018353"/>
<organism evidence="2 3">
    <name type="scientific">Rhizophagus irregularis</name>
    <dbReference type="NCBI Taxonomy" id="588596"/>
    <lineage>
        <taxon>Eukaryota</taxon>
        <taxon>Fungi</taxon>
        <taxon>Fungi incertae sedis</taxon>
        <taxon>Mucoromycota</taxon>
        <taxon>Glomeromycotina</taxon>
        <taxon>Glomeromycetes</taxon>
        <taxon>Glomerales</taxon>
        <taxon>Glomeraceae</taxon>
        <taxon>Rhizophagus</taxon>
    </lineage>
</organism>
<comment type="caution">
    <text evidence="2">The sequence shown here is derived from an EMBL/GenBank/DDBJ whole genome shotgun (WGS) entry which is preliminary data.</text>
</comment>
<dbReference type="AlphaFoldDB" id="A0A2I1HAK6"/>